<dbReference type="InterPro" id="IPR002525">
    <property type="entry name" value="Transp_IS110-like_N"/>
</dbReference>
<dbReference type="GO" id="GO:0004803">
    <property type="term" value="F:transposase activity"/>
    <property type="evidence" value="ECO:0007669"/>
    <property type="project" value="InterPro"/>
</dbReference>
<feature type="domain" description="Transposase IS116/IS110/IS902 C-terminal" evidence="2">
    <location>
        <begin position="208"/>
        <end position="294"/>
    </location>
</feature>
<protein>
    <submittedName>
        <fullName evidence="3">Transposase</fullName>
    </submittedName>
</protein>
<evidence type="ECO:0000313" key="4">
    <source>
        <dbReference type="Proteomes" id="UP000437446"/>
    </source>
</evidence>
<dbReference type="Pfam" id="PF01548">
    <property type="entry name" value="DEDD_Tnp_IS110"/>
    <property type="match status" value="1"/>
</dbReference>
<comment type="caution">
    <text evidence="3">The sequence shown here is derived from an EMBL/GenBank/DDBJ whole genome shotgun (WGS) entry which is preliminary data.</text>
</comment>
<organism evidence="3 4">
    <name type="scientific">Parabacteroides merdae</name>
    <dbReference type="NCBI Taxonomy" id="46503"/>
    <lineage>
        <taxon>Bacteria</taxon>
        <taxon>Pseudomonadati</taxon>
        <taxon>Bacteroidota</taxon>
        <taxon>Bacteroidia</taxon>
        <taxon>Bacteroidales</taxon>
        <taxon>Tannerellaceae</taxon>
        <taxon>Parabacteroides</taxon>
    </lineage>
</organism>
<name>A0A7K1HES8_9BACT</name>
<evidence type="ECO:0000259" key="2">
    <source>
        <dbReference type="Pfam" id="PF02371"/>
    </source>
</evidence>
<dbReference type="GO" id="GO:0006313">
    <property type="term" value="P:DNA transposition"/>
    <property type="evidence" value="ECO:0007669"/>
    <property type="project" value="InterPro"/>
</dbReference>
<dbReference type="PANTHER" id="PTHR33055">
    <property type="entry name" value="TRANSPOSASE FOR INSERTION SEQUENCE ELEMENT IS1111A"/>
    <property type="match status" value="1"/>
</dbReference>
<proteinExistence type="predicted"/>
<reference evidence="3 4" key="1">
    <citation type="journal article" date="2019" name="Nat. Med.">
        <title>A library of human gut bacterial isolates paired with longitudinal multiomics data enables mechanistic microbiome research.</title>
        <authorList>
            <person name="Poyet M."/>
            <person name="Groussin M."/>
            <person name="Gibbons S.M."/>
            <person name="Avila-Pacheco J."/>
            <person name="Jiang X."/>
            <person name="Kearney S.M."/>
            <person name="Perrotta A.R."/>
            <person name="Berdy B."/>
            <person name="Zhao S."/>
            <person name="Lieberman T.D."/>
            <person name="Swanson P.K."/>
            <person name="Smith M."/>
            <person name="Roesemann S."/>
            <person name="Alexander J.E."/>
            <person name="Rich S.A."/>
            <person name="Livny J."/>
            <person name="Vlamakis H."/>
            <person name="Clish C."/>
            <person name="Bullock K."/>
            <person name="Deik A."/>
            <person name="Scott J."/>
            <person name="Pierce K.A."/>
            <person name="Xavier R.J."/>
            <person name="Alm E.J."/>
        </authorList>
    </citation>
    <scope>NUCLEOTIDE SEQUENCE [LARGE SCALE GENOMIC DNA]</scope>
    <source>
        <strain evidence="3 4">BIOML-A25</strain>
    </source>
</reference>
<dbReference type="PANTHER" id="PTHR33055:SF3">
    <property type="entry name" value="PUTATIVE TRANSPOSASE FOR IS117-RELATED"/>
    <property type="match status" value="1"/>
</dbReference>
<gene>
    <name evidence="3" type="ORF">GMD66_10620</name>
</gene>
<sequence length="337" mass="38910">MLIKELSVRFHVGIDVSKLTLDIFILECNIHKKVSNNPRGFNDLLQMIEKNTHVSPELVVFCFEHTGLYSLSLALYLEERNLHYAMVAPLELKKSLGITRGKNDKVDSARIADYARRFGDRVPLTKLPAKDIRKIHYLLNMRERLVKNIHGHLVTYKETLRVMRPFDFPELFSFYESTISMLKAKIKEVEHLIKTILKENSALWSSYRLITSVKGIGLIVAAYLIVYTCNFTRFDTWRRFSCYSGIAPFEHQSGTSVKGKTQVSPIANRQIKMLLHLSAICALHTDTELREYYQRRQAEGKSKMAIINILRNKLIARVFAVIKRGTPFVDIKRYAAT</sequence>
<dbReference type="RefSeq" id="WP_129943452.1">
    <property type="nucleotide sequence ID" value="NZ_RCYQ01000005.1"/>
</dbReference>
<dbReference type="AlphaFoldDB" id="A0A7K1HES8"/>
<dbReference type="GO" id="GO:0003677">
    <property type="term" value="F:DNA binding"/>
    <property type="evidence" value="ECO:0007669"/>
    <property type="project" value="InterPro"/>
</dbReference>
<dbReference type="InterPro" id="IPR003346">
    <property type="entry name" value="Transposase_20"/>
</dbReference>
<evidence type="ECO:0000259" key="1">
    <source>
        <dbReference type="Pfam" id="PF01548"/>
    </source>
</evidence>
<dbReference type="Pfam" id="PF02371">
    <property type="entry name" value="Transposase_20"/>
    <property type="match status" value="1"/>
</dbReference>
<dbReference type="InterPro" id="IPR047650">
    <property type="entry name" value="Transpos_IS110"/>
</dbReference>
<accession>A0A7K1HES8</accession>
<dbReference type="Proteomes" id="UP000437446">
    <property type="component" value="Unassembled WGS sequence"/>
</dbReference>
<feature type="domain" description="Transposase IS110-like N-terminal" evidence="1">
    <location>
        <begin position="12"/>
        <end position="152"/>
    </location>
</feature>
<dbReference type="EMBL" id="WNCR01000004">
    <property type="protein sequence ID" value="MTU29648.1"/>
    <property type="molecule type" value="Genomic_DNA"/>
</dbReference>
<evidence type="ECO:0000313" key="3">
    <source>
        <dbReference type="EMBL" id="MTU29648.1"/>
    </source>
</evidence>